<dbReference type="Proteomes" id="UP000011518">
    <property type="component" value="Unassembled WGS sequence"/>
</dbReference>
<gene>
    <name evidence="2" type="ORF">TREES_T100017918</name>
</gene>
<organism evidence="2 3">
    <name type="scientific">Tupaia chinensis</name>
    <name type="common">Chinese tree shrew</name>
    <name type="synonym">Tupaia belangeri chinensis</name>
    <dbReference type="NCBI Taxonomy" id="246437"/>
    <lineage>
        <taxon>Eukaryota</taxon>
        <taxon>Metazoa</taxon>
        <taxon>Chordata</taxon>
        <taxon>Craniata</taxon>
        <taxon>Vertebrata</taxon>
        <taxon>Euteleostomi</taxon>
        <taxon>Mammalia</taxon>
        <taxon>Eutheria</taxon>
        <taxon>Euarchontoglires</taxon>
        <taxon>Scandentia</taxon>
        <taxon>Tupaiidae</taxon>
        <taxon>Tupaia</taxon>
    </lineage>
</organism>
<evidence type="ECO:0000313" key="3">
    <source>
        <dbReference type="Proteomes" id="UP000011518"/>
    </source>
</evidence>
<protein>
    <submittedName>
        <fullName evidence="2">Uncharacterized protein</fullName>
    </submittedName>
</protein>
<reference evidence="3" key="2">
    <citation type="journal article" date="2013" name="Nat. Commun.">
        <title>Genome of the Chinese tree shrew.</title>
        <authorList>
            <person name="Fan Y."/>
            <person name="Huang Z.Y."/>
            <person name="Cao C.C."/>
            <person name="Chen C.S."/>
            <person name="Chen Y.X."/>
            <person name="Fan D.D."/>
            <person name="He J."/>
            <person name="Hou H.L."/>
            <person name="Hu L."/>
            <person name="Hu X.T."/>
            <person name="Jiang X.T."/>
            <person name="Lai R."/>
            <person name="Lang Y.S."/>
            <person name="Liang B."/>
            <person name="Liao S.G."/>
            <person name="Mu D."/>
            <person name="Ma Y.Y."/>
            <person name="Niu Y.Y."/>
            <person name="Sun X.Q."/>
            <person name="Xia J.Q."/>
            <person name="Xiao J."/>
            <person name="Xiong Z.Q."/>
            <person name="Xu L."/>
            <person name="Yang L."/>
            <person name="Zhang Y."/>
            <person name="Zhao W."/>
            <person name="Zhao X.D."/>
            <person name="Zheng Y.T."/>
            <person name="Zhou J.M."/>
            <person name="Zhu Y.B."/>
            <person name="Zhang G.J."/>
            <person name="Wang J."/>
            <person name="Yao Y.G."/>
        </authorList>
    </citation>
    <scope>NUCLEOTIDE SEQUENCE [LARGE SCALE GENOMIC DNA]</scope>
</reference>
<proteinExistence type="predicted"/>
<dbReference type="AlphaFoldDB" id="L9JRA4"/>
<reference evidence="3" key="1">
    <citation type="submission" date="2012-07" db="EMBL/GenBank/DDBJ databases">
        <title>Genome of the Chinese tree shrew, a rising model animal genetically related to primates.</title>
        <authorList>
            <person name="Zhang G."/>
            <person name="Fan Y."/>
            <person name="Yao Y."/>
            <person name="Huang Z."/>
        </authorList>
    </citation>
    <scope>NUCLEOTIDE SEQUENCE [LARGE SCALE GENOMIC DNA]</scope>
</reference>
<keyword evidence="3" id="KW-1185">Reference proteome</keyword>
<name>L9JRA4_TUPCH</name>
<dbReference type="EMBL" id="KB320953">
    <property type="protein sequence ID" value="ELW52799.1"/>
    <property type="molecule type" value="Genomic_DNA"/>
</dbReference>
<evidence type="ECO:0000313" key="2">
    <source>
        <dbReference type="EMBL" id="ELW52799.1"/>
    </source>
</evidence>
<sequence length="188" mass="20598">MESGDIKKSVTKEQSDVHGPLFDGEGHKRAPGVTGYSAENRDTLMENTGQERAPGVSGYSAETRNTLMENTGQERAPGVSGYSAETRNTLMENTGQEALPLSLWLTCHLMFPSKQDVKNKPQKTRGVGVRRPADGQDKAAQSSDPESPALTPPAECKAQFTVRHILTGSWLIRKNSEEETPEFMDLHL</sequence>
<accession>L9JRA4</accession>
<dbReference type="InParanoid" id="L9JRA4"/>
<feature type="region of interest" description="Disordered" evidence="1">
    <location>
        <begin position="1"/>
        <end position="39"/>
    </location>
</feature>
<feature type="region of interest" description="Disordered" evidence="1">
    <location>
        <begin position="115"/>
        <end position="153"/>
    </location>
</feature>
<feature type="compositionally biased region" description="Basic and acidic residues" evidence="1">
    <location>
        <begin position="1"/>
        <end position="16"/>
    </location>
</feature>
<evidence type="ECO:0000256" key="1">
    <source>
        <dbReference type="SAM" id="MobiDB-lite"/>
    </source>
</evidence>